<dbReference type="AlphaFoldDB" id="A0AAV9MT23"/>
<protein>
    <recommendedName>
        <fullName evidence="3">F-box domain-containing protein</fullName>
    </recommendedName>
</protein>
<proteinExistence type="predicted"/>
<organism evidence="1 2">
    <name type="scientific">Exophiala bonariae</name>
    <dbReference type="NCBI Taxonomy" id="1690606"/>
    <lineage>
        <taxon>Eukaryota</taxon>
        <taxon>Fungi</taxon>
        <taxon>Dikarya</taxon>
        <taxon>Ascomycota</taxon>
        <taxon>Pezizomycotina</taxon>
        <taxon>Eurotiomycetes</taxon>
        <taxon>Chaetothyriomycetidae</taxon>
        <taxon>Chaetothyriales</taxon>
        <taxon>Herpotrichiellaceae</taxon>
        <taxon>Exophiala</taxon>
    </lineage>
</organism>
<accession>A0AAV9MT23</accession>
<dbReference type="EMBL" id="JAVRRD010000043">
    <property type="protein sequence ID" value="KAK5044784.1"/>
    <property type="molecule type" value="Genomic_DNA"/>
</dbReference>
<dbReference type="Proteomes" id="UP001358417">
    <property type="component" value="Unassembled WGS sequence"/>
</dbReference>
<name>A0AAV9MT23_9EURO</name>
<reference evidence="1 2" key="1">
    <citation type="submission" date="2023-08" db="EMBL/GenBank/DDBJ databases">
        <title>Black Yeasts Isolated from many extreme environments.</title>
        <authorList>
            <person name="Coleine C."/>
            <person name="Stajich J.E."/>
            <person name="Selbmann L."/>
        </authorList>
    </citation>
    <scope>NUCLEOTIDE SEQUENCE [LARGE SCALE GENOMIC DNA]</scope>
    <source>
        <strain evidence="1 2">CCFEE 5792</strain>
    </source>
</reference>
<comment type="caution">
    <text evidence="1">The sequence shown here is derived from an EMBL/GenBank/DDBJ whole genome shotgun (WGS) entry which is preliminary data.</text>
</comment>
<evidence type="ECO:0000313" key="2">
    <source>
        <dbReference type="Proteomes" id="UP001358417"/>
    </source>
</evidence>
<keyword evidence="2" id="KW-1185">Reference proteome</keyword>
<dbReference type="GeneID" id="89978598"/>
<evidence type="ECO:0000313" key="1">
    <source>
        <dbReference type="EMBL" id="KAK5044784.1"/>
    </source>
</evidence>
<dbReference type="RefSeq" id="XP_064700435.1">
    <property type="nucleotide sequence ID" value="XM_064853977.1"/>
</dbReference>
<sequence>MDRLLEEPPESAALDRTPPNLLTLPFEIRKRILKHLLSTNLEENIVTGYRHDMPDSWEDLEVRRQETMLNVADFFENHYVPTLGYNLTPKVLWTCKQILCEGTAILVDDNDYIALRYQEFPTTFGPAMKEYMMKSGILTFWENPGIFKLPASQNVFGRPVMTIDLKFSEDKSLALTTVIVPFATLNNLCQALCASAYYSDDAVEKNELIRRPKILLNFCVKRIPDWKKLGFKVVVYHLQTHLFDWFQDVIWSVSCEAPTTGLDLELKIRDWILERPTGASLTWSQWGKQVVDTWAASVSFVEFNALLAFDWTYEIFDSPDLDVDQLVLWTHFYLGMSLLERANSKLKLDHDLQDYYRQARSVEFYLPHWECFPTNTGHQARLSLANGIAAGSLPLFQHRQDQFENALKWCLTILRNTNKKFDSEKLNQFDLSLNNSIWEAIAQLFDMEEEIPEAIAQAILDKFGEMSPVTLNVEGAFDDSDGD</sequence>
<gene>
    <name evidence="1" type="ORF">LTR84_010440</name>
</gene>
<evidence type="ECO:0008006" key="3">
    <source>
        <dbReference type="Google" id="ProtNLM"/>
    </source>
</evidence>